<dbReference type="PANTHER" id="PTHR48100">
    <property type="entry name" value="BROAD-SPECIFICITY PHOSPHATASE YOR283W-RELATED"/>
    <property type="match status" value="1"/>
</dbReference>
<dbReference type="SMART" id="SM00855">
    <property type="entry name" value="PGAM"/>
    <property type="match status" value="1"/>
</dbReference>
<feature type="signal peptide" evidence="2">
    <location>
        <begin position="1"/>
        <end position="16"/>
    </location>
</feature>
<dbReference type="InterPro" id="IPR029033">
    <property type="entry name" value="His_PPase_superfam"/>
</dbReference>
<proteinExistence type="predicted"/>
<dbReference type="OrthoDB" id="496981at2759"/>
<dbReference type="AlphaFoldDB" id="A0A370TRB7"/>
<protein>
    <submittedName>
        <fullName evidence="3">Phosphoglycerate mutase-like protein</fullName>
    </submittedName>
</protein>
<dbReference type="Proteomes" id="UP000254866">
    <property type="component" value="Unassembled WGS sequence"/>
</dbReference>
<dbReference type="PANTHER" id="PTHR48100:SF1">
    <property type="entry name" value="HISTIDINE PHOSPHATASE FAMILY PROTEIN-RELATED"/>
    <property type="match status" value="1"/>
</dbReference>
<evidence type="ECO:0000256" key="1">
    <source>
        <dbReference type="SAM" id="MobiDB-lite"/>
    </source>
</evidence>
<evidence type="ECO:0000313" key="4">
    <source>
        <dbReference type="Proteomes" id="UP000254866"/>
    </source>
</evidence>
<dbReference type="InterPro" id="IPR013078">
    <property type="entry name" value="His_Pase_superF_clade-1"/>
</dbReference>
<evidence type="ECO:0000256" key="2">
    <source>
        <dbReference type="SAM" id="SignalP"/>
    </source>
</evidence>
<dbReference type="Gene3D" id="3.40.50.1240">
    <property type="entry name" value="Phosphoglycerate mutase-like"/>
    <property type="match status" value="1"/>
</dbReference>
<gene>
    <name evidence="3" type="ORF">BP5553_05518</name>
</gene>
<accession>A0A370TRB7</accession>
<keyword evidence="2" id="KW-0732">Signal</keyword>
<dbReference type="Pfam" id="PF00300">
    <property type="entry name" value="His_Phos_1"/>
    <property type="match status" value="1"/>
</dbReference>
<dbReference type="EMBL" id="NPIC01000003">
    <property type="protein sequence ID" value="RDL38085.1"/>
    <property type="molecule type" value="Genomic_DNA"/>
</dbReference>
<reference evidence="3 4" key="1">
    <citation type="journal article" date="2018" name="IMA Fungus">
        <title>IMA Genome-F 9: Draft genome sequence of Annulohypoxylon stygium, Aspergillus mulundensis, Berkeleyomyces basicola (syn. Thielaviopsis basicola), Ceratocystis smalleyi, two Cercospora beticola strains, Coleophoma cylindrospora, Fusarium fracticaudum, Phialophora cf. hyalina, and Morchella septimelata.</title>
        <authorList>
            <person name="Wingfield B.D."/>
            <person name="Bills G.F."/>
            <person name="Dong Y."/>
            <person name="Huang W."/>
            <person name="Nel W.J."/>
            <person name="Swalarsk-Parry B.S."/>
            <person name="Vaghefi N."/>
            <person name="Wilken P.M."/>
            <person name="An Z."/>
            <person name="de Beer Z.W."/>
            <person name="De Vos L."/>
            <person name="Chen L."/>
            <person name="Duong T.A."/>
            <person name="Gao Y."/>
            <person name="Hammerbacher A."/>
            <person name="Kikkert J.R."/>
            <person name="Li Y."/>
            <person name="Li H."/>
            <person name="Li K."/>
            <person name="Li Q."/>
            <person name="Liu X."/>
            <person name="Ma X."/>
            <person name="Naidoo K."/>
            <person name="Pethybridge S.J."/>
            <person name="Sun J."/>
            <person name="Steenkamp E.T."/>
            <person name="van der Nest M.A."/>
            <person name="van Wyk S."/>
            <person name="Wingfield M.J."/>
            <person name="Xiong C."/>
            <person name="Yue Q."/>
            <person name="Zhang X."/>
        </authorList>
    </citation>
    <scope>NUCLEOTIDE SEQUENCE [LARGE SCALE GENOMIC DNA]</scope>
    <source>
        <strain evidence="3 4">BP 5553</strain>
    </source>
</reference>
<organism evidence="3 4">
    <name type="scientific">Venustampulla echinocandica</name>
    <dbReference type="NCBI Taxonomy" id="2656787"/>
    <lineage>
        <taxon>Eukaryota</taxon>
        <taxon>Fungi</taxon>
        <taxon>Dikarya</taxon>
        <taxon>Ascomycota</taxon>
        <taxon>Pezizomycotina</taxon>
        <taxon>Leotiomycetes</taxon>
        <taxon>Helotiales</taxon>
        <taxon>Pleuroascaceae</taxon>
        <taxon>Venustampulla</taxon>
    </lineage>
</organism>
<feature type="chain" id="PRO_5016803895" evidence="2">
    <location>
        <begin position="17"/>
        <end position="347"/>
    </location>
</feature>
<dbReference type="CDD" id="cd07067">
    <property type="entry name" value="HP_PGM_like"/>
    <property type="match status" value="1"/>
</dbReference>
<dbReference type="GO" id="GO:0016791">
    <property type="term" value="F:phosphatase activity"/>
    <property type="evidence" value="ECO:0007669"/>
    <property type="project" value="TreeGrafter"/>
</dbReference>
<dbReference type="InterPro" id="IPR050275">
    <property type="entry name" value="PGM_Phosphatase"/>
</dbReference>
<sequence>MAIFRPFLFLATVVVAFLVIMGEAPKPIPEYLKYTTVTGYFQQDDPATDDRNFDYTTTNFGLIDRNYDKDSELDSRNKKSQWQRFERAVTRLNRESDPKTQYKVLYLGRHGEGYHNVAEAWYGTHDWDCYWSLQDGNGTTTWADAHLTSEGIAQAEKANTFWRSQISSQQIPTPQSYYASPLMRCLATADITFSGLDLPPSRPFIPLIRELVREAIGAHTCDRRSSKTYIHEQYPDWPFEQGFAENDPLWDPELRETNVAMDIRLRQAFDEIFSSDENTYVSISSHSGAIGSMLRVIGHREFSLGTGQVIPVLVKAEWVEGEGPSREKGPYTRVDRCDRPATPNLVK</sequence>
<name>A0A370TRB7_9HELO</name>
<comment type="caution">
    <text evidence="3">The sequence shown here is derived from an EMBL/GenBank/DDBJ whole genome shotgun (WGS) entry which is preliminary data.</text>
</comment>
<evidence type="ECO:0000313" key="3">
    <source>
        <dbReference type="EMBL" id="RDL38085.1"/>
    </source>
</evidence>
<keyword evidence="4" id="KW-1185">Reference proteome</keyword>
<dbReference type="GeneID" id="43598367"/>
<dbReference type="RefSeq" id="XP_031870741.1">
    <property type="nucleotide sequence ID" value="XM_032014141.1"/>
</dbReference>
<dbReference type="GO" id="GO:0005737">
    <property type="term" value="C:cytoplasm"/>
    <property type="evidence" value="ECO:0007669"/>
    <property type="project" value="TreeGrafter"/>
</dbReference>
<feature type="compositionally biased region" description="Basic and acidic residues" evidence="1">
    <location>
        <begin position="323"/>
        <end position="339"/>
    </location>
</feature>
<feature type="region of interest" description="Disordered" evidence="1">
    <location>
        <begin position="323"/>
        <end position="347"/>
    </location>
</feature>
<dbReference type="SUPFAM" id="SSF53254">
    <property type="entry name" value="Phosphoglycerate mutase-like"/>
    <property type="match status" value="1"/>
</dbReference>